<reference evidence="1" key="1">
    <citation type="submission" date="2023-04" db="EMBL/GenBank/DDBJ databases">
        <title>Draft Genome sequencing of Naganishia species isolated from polar environments using Oxford Nanopore Technology.</title>
        <authorList>
            <person name="Leo P."/>
            <person name="Venkateswaran K."/>
        </authorList>
    </citation>
    <scope>NUCLEOTIDE SEQUENCE</scope>
    <source>
        <strain evidence="1">DBVPG 5303</strain>
    </source>
</reference>
<evidence type="ECO:0000313" key="1">
    <source>
        <dbReference type="EMBL" id="KAJ9122639.1"/>
    </source>
</evidence>
<protein>
    <submittedName>
        <fullName evidence="1">Threonyl-tRNA synthetase</fullName>
    </submittedName>
</protein>
<comment type="caution">
    <text evidence="1">The sequence shown here is derived from an EMBL/GenBank/DDBJ whole genome shotgun (WGS) entry which is preliminary data.</text>
</comment>
<accession>A0ACC2XGX8</accession>
<organism evidence="1 2">
    <name type="scientific">Naganishia onofrii</name>
    <dbReference type="NCBI Taxonomy" id="1851511"/>
    <lineage>
        <taxon>Eukaryota</taxon>
        <taxon>Fungi</taxon>
        <taxon>Dikarya</taxon>
        <taxon>Basidiomycota</taxon>
        <taxon>Agaricomycotina</taxon>
        <taxon>Tremellomycetes</taxon>
        <taxon>Filobasidiales</taxon>
        <taxon>Filobasidiaceae</taxon>
        <taxon>Naganishia</taxon>
    </lineage>
</organism>
<dbReference type="Proteomes" id="UP001234202">
    <property type="component" value="Unassembled WGS sequence"/>
</dbReference>
<keyword evidence="2" id="KW-1185">Reference proteome</keyword>
<sequence length="820" mass="92778">MEVVKTPDVWAPKAETRLLQKSANVGLPRDPTNEDDDLRTLFTSLPKPAPLQRYQHLVVRSPLWNNLRNMSTAESAAQPNAQPVATTSQEHSAGEAAQVAAVEKKAQGVAKPKKEKKSSGDSGSVTELNPPPEFFAKRNAIFDKYKKEYEERIAALPRQQINITLPDGKVVEGMSWETTPFKVAEGIAKSLAERVIISKVDGELWDLHRPLEGSCSLALLDFDSPDNDYEARQVFWHSSAHVLGEACEKCMDDCCLGYGPPQESGGFFYEMRLKDNRPITPADFPGLEASFKKAVKEKQPFERLELPKEALLEMFSYNRYKQHYIQNQVPDGTSSTVYRCGPLIDFCRGPHVPHTGRIKAMAITKNSSSYFLADAKNDTLQRLYGISFPDSKQLTEYKKFIEEAEKRDHRRIGKQQELFMFHELSPGSAFFLPMGQRIYNTLTQFIRSEYHKRGYQEVGSPNMFNSKLWETSGHWANYADDMFQLDVDKEKFAIKPMNCPGHCLIFDARERSYKELPLRMAEFGVLHRNEASGALSGLTRVRRFVQDDAHIFCTPDQIEDEIAGVFDLLETVYGALGFTYKVGLSTRNPDKFIGDLAVWDKAEAQLKRVLERVFPGQWKLNEGDGAFYGPKIDIAISDALKREFQCATIQLDFNLPERFKLQYRAPAKEGENDLHRPVMIHRAILGSIERFIGILTEHCAGNWPFWVSPRQVIVVPVAAAYNEYASAVAKKLWDAGIFSETDLTGDTLKKKILNAEVSRWNFILVVGEDELRDQSVNCRSRDDEKKGRSATLPLDDFVRKCLALKESRGGVSSTTVLEEL</sequence>
<gene>
    <name evidence="1" type="primary">THS1</name>
    <name evidence="1" type="ORF">QFC24_004067</name>
</gene>
<evidence type="ECO:0000313" key="2">
    <source>
        <dbReference type="Proteomes" id="UP001234202"/>
    </source>
</evidence>
<dbReference type="EMBL" id="JASBWV010000014">
    <property type="protein sequence ID" value="KAJ9122639.1"/>
    <property type="molecule type" value="Genomic_DNA"/>
</dbReference>
<name>A0ACC2XGX8_9TREE</name>
<proteinExistence type="predicted"/>